<gene>
    <name evidence="2" type="ORF">AMECASPLE_018825</name>
</gene>
<evidence type="ECO:0000256" key="1">
    <source>
        <dbReference type="SAM" id="MobiDB-lite"/>
    </source>
</evidence>
<comment type="caution">
    <text evidence="2">The sequence shown here is derived from an EMBL/GenBank/DDBJ whole genome shotgun (WGS) entry which is preliminary data.</text>
</comment>
<sequence length="96" mass="10622">MKLRCNPESSDGCNAGQTSSAERRKPVVEVMIQSPQEAWNEKPDKGSTRKSPINPLMSSDIKDQAGVIHLESQRSGKICFMTRLGLRTHSEAVESH</sequence>
<evidence type="ECO:0000313" key="3">
    <source>
        <dbReference type="Proteomes" id="UP001469553"/>
    </source>
</evidence>
<dbReference type="EMBL" id="JAHRIP010076719">
    <property type="protein sequence ID" value="MEQ2311334.1"/>
    <property type="molecule type" value="Genomic_DNA"/>
</dbReference>
<evidence type="ECO:0000313" key="2">
    <source>
        <dbReference type="EMBL" id="MEQ2311334.1"/>
    </source>
</evidence>
<feature type="compositionally biased region" description="Polar residues" evidence="1">
    <location>
        <begin position="7"/>
        <end position="20"/>
    </location>
</feature>
<reference evidence="2 3" key="1">
    <citation type="submission" date="2021-06" db="EMBL/GenBank/DDBJ databases">
        <authorList>
            <person name="Palmer J.M."/>
        </authorList>
    </citation>
    <scope>NUCLEOTIDE SEQUENCE [LARGE SCALE GENOMIC DNA]</scope>
    <source>
        <strain evidence="2 3">AS_MEX2019</strain>
        <tissue evidence="2">Muscle</tissue>
    </source>
</reference>
<accession>A0ABV0ZYJ5</accession>
<keyword evidence="3" id="KW-1185">Reference proteome</keyword>
<dbReference type="Proteomes" id="UP001469553">
    <property type="component" value="Unassembled WGS sequence"/>
</dbReference>
<protein>
    <submittedName>
        <fullName evidence="2">Uncharacterized protein</fullName>
    </submittedName>
</protein>
<organism evidence="2 3">
    <name type="scientific">Ameca splendens</name>
    <dbReference type="NCBI Taxonomy" id="208324"/>
    <lineage>
        <taxon>Eukaryota</taxon>
        <taxon>Metazoa</taxon>
        <taxon>Chordata</taxon>
        <taxon>Craniata</taxon>
        <taxon>Vertebrata</taxon>
        <taxon>Euteleostomi</taxon>
        <taxon>Actinopterygii</taxon>
        <taxon>Neopterygii</taxon>
        <taxon>Teleostei</taxon>
        <taxon>Neoteleostei</taxon>
        <taxon>Acanthomorphata</taxon>
        <taxon>Ovalentaria</taxon>
        <taxon>Atherinomorphae</taxon>
        <taxon>Cyprinodontiformes</taxon>
        <taxon>Goodeidae</taxon>
        <taxon>Ameca</taxon>
    </lineage>
</organism>
<name>A0ABV0ZYJ5_9TELE</name>
<feature type="region of interest" description="Disordered" evidence="1">
    <location>
        <begin position="1"/>
        <end position="60"/>
    </location>
</feature>
<proteinExistence type="predicted"/>